<gene>
    <name evidence="15" type="ORF">ABVV53_00775</name>
</gene>
<evidence type="ECO:0000256" key="6">
    <source>
        <dbReference type="ARBA" id="ARBA00023004"/>
    </source>
</evidence>
<dbReference type="InterPro" id="IPR000531">
    <property type="entry name" value="Beta-barrel_TonB"/>
</dbReference>
<feature type="domain" description="TonB-dependent receptor plug" evidence="14">
    <location>
        <begin position="129"/>
        <end position="237"/>
    </location>
</feature>
<dbReference type="RefSeq" id="WP_353982415.1">
    <property type="nucleotide sequence ID" value="NZ_JBEWLY010000003.1"/>
</dbReference>
<dbReference type="InterPro" id="IPR036942">
    <property type="entry name" value="Beta-barrel_TonB_sf"/>
</dbReference>
<evidence type="ECO:0000256" key="11">
    <source>
        <dbReference type="PROSITE-ProRule" id="PRU01360"/>
    </source>
</evidence>
<sequence length="798" mass="83909">MAAAVLATPATAHAKEVAVATPAGSAVEVAIVLARQTGTSIVIVDPQLARRRIGALRGRMAPVEAVRRLARAAGGRALSAAPGAWRIEAAAPARAAAAKPSRIEAADRAPEAVDAELIVVVGSKRELTLAKVPGQVSIINGRALEVGGTGGTEKIAQRIPTVSSTHLGSGRNKLFIRGIADSSFTGPTQATVGQYLGDLRLTYNAPDPDLRLSDMAQVEVLEGPQGTLYGAGSLGGIIRLVPNPPVLGEASAAVALGGALTQEGAPGGDAGATVNLPASTAVALRATIDAATLGGYIDKPRLGQDDVNRTRILGGRISLRAELAPEWTVDILGLGQSTRARDSQYAARGGSPLVSEAQVREGSNADYAMGQFIISGQLSGLGLRSTTGVVRQDLEERYDASLGDMPRLFTQENRTRMIAHETRLWAPERNGFGWLVGASFIHNRTVLTRGFEAEGLRSSTTGVRNTIDEATLYAQASLRLREGLTATAGARLTHSRLGGAAQDVAHDVAPALALARAAVTADQTVSTALPSLAVNAQVSPTATLYMRYEQGFRPGGLTMESDFVRRFRNDRTSTWELGLRHSRTGSGPFHVTASVSFTRWRDIQADFIDNAGLPSTANIGNGRVWSASVTGGIEIVRGLRAEAGVAWNNSEVDTPTSELLTLVARAMPVPVSSAQAYDAVLARSMQVPNIAEVSGRAALSWNRELGRSLRLSSNLWASYVGKSRLGIGPELGELQGDYIDSSADVRLGTEAYGLTLSISNIANSRGNRFSLGTPFATVRDQVTPLRPRTVRIGLDAKF</sequence>
<accession>A0ABV2CWL6</accession>
<reference evidence="15 16" key="1">
    <citation type="submission" date="2024-07" db="EMBL/GenBank/DDBJ databases">
        <title>Novosphingobium kalidii RD2P27.</title>
        <authorList>
            <person name="Sun J.-Q."/>
        </authorList>
    </citation>
    <scope>NUCLEOTIDE SEQUENCE [LARGE SCALE GENOMIC DNA]</scope>
    <source>
        <strain evidence="15 16">RD2P27</strain>
    </source>
</reference>
<dbReference type="Gene3D" id="2.40.170.20">
    <property type="entry name" value="TonB-dependent receptor, beta-barrel domain"/>
    <property type="match status" value="1"/>
</dbReference>
<keyword evidence="10 11" id="KW-0998">Cell outer membrane</keyword>
<proteinExistence type="inferred from homology"/>
<evidence type="ECO:0000256" key="9">
    <source>
        <dbReference type="ARBA" id="ARBA00023136"/>
    </source>
</evidence>
<evidence type="ECO:0000259" key="13">
    <source>
        <dbReference type="Pfam" id="PF00593"/>
    </source>
</evidence>
<evidence type="ECO:0000313" key="16">
    <source>
        <dbReference type="Proteomes" id="UP001548713"/>
    </source>
</evidence>
<keyword evidence="15" id="KW-0675">Receptor</keyword>
<dbReference type="EMBL" id="JBEWLY010000003">
    <property type="protein sequence ID" value="MET1754002.1"/>
    <property type="molecule type" value="Genomic_DNA"/>
</dbReference>
<evidence type="ECO:0000313" key="15">
    <source>
        <dbReference type="EMBL" id="MET1754002.1"/>
    </source>
</evidence>
<feature type="domain" description="TonB-dependent receptor-like beta-barrel" evidence="13">
    <location>
        <begin position="292"/>
        <end position="752"/>
    </location>
</feature>
<keyword evidence="9 11" id="KW-0472">Membrane</keyword>
<dbReference type="Pfam" id="PF00593">
    <property type="entry name" value="TonB_dep_Rec_b-barrel"/>
    <property type="match status" value="1"/>
</dbReference>
<dbReference type="Proteomes" id="UP001548713">
    <property type="component" value="Unassembled WGS sequence"/>
</dbReference>
<keyword evidence="7" id="KW-0406">Ion transport</keyword>
<evidence type="ECO:0000256" key="1">
    <source>
        <dbReference type="ARBA" id="ARBA00004571"/>
    </source>
</evidence>
<keyword evidence="6" id="KW-0408">Iron</keyword>
<dbReference type="Pfam" id="PF07715">
    <property type="entry name" value="Plug"/>
    <property type="match status" value="1"/>
</dbReference>
<protein>
    <submittedName>
        <fullName evidence="15">TonB-dependent receptor</fullName>
    </submittedName>
</protein>
<evidence type="ECO:0000256" key="3">
    <source>
        <dbReference type="ARBA" id="ARBA00022452"/>
    </source>
</evidence>
<evidence type="ECO:0000259" key="14">
    <source>
        <dbReference type="Pfam" id="PF07715"/>
    </source>
</evidence>
<keyword evidence="4" id="KW-0410">Iron transport</keyword>
<dbReference type="SUPFAM" id="SSF56935">
    <property type="entry name" value="Porins"/>
    <property type="match status" value="1"/>
</dbReference>
<keyword evidence="2 11" id="KW-0813">Transport</keyword>
<comment type="similarity">
    <text evidence="11 12">Belongs to the TonB-dependent receptor family.</text>
</comment>
<comment type="subcellular location">
    <subcellularLocation>
        <location evidence="1 11">Cell outer membrane</location>
        <topology evidence="1 11">Multi-pass membrane protein</topology>
    </subcellularLocation>
</comment>
<name>A0ABV2CWL6_9SPHN</name>
<keyword evidence="16" id="KW-1185">Reference proteome</keyword>
<keyword evidence="3 11" id="KW-1134">Transmembrane beta strand</keyword>
<dbReference type="InterPro" id="IPR012910">
    <property type="entry name" value="Plug_dom"/>
</dbReference>
<evidence type="ECO:0000256" key="4">
    <source>
        <dbReference type="ARBA" id="ARBA00022496"/>
    </source>
</evidence>
<evidence type="ECO:0000256" key="5">
    <source>
        <dbReference type="ARBA" id="ARBA00022692"/>
    </source>
</evidence>
<evidence type="ECO:0000256" key="2">
    <source>
        <dbReference type="ARBA" id="ARBA00022448"/>
    </source>
</evidence>
<dbReference type="PANTHER" id="PTHR32552:SF81">
    <property type="entry name" value="TONB-DEPENDENT OUTER MEMBRANE RECEPTOR"/>
    <property type="match status" value="1"/>
</dbReference>
<comment type="caution">
    <text evidence="15">The sequence shown here is derived from an EMBL/GenBank/DDBJ whole genome shotgun (WGS) entry which is preliminary data.</text>
</comment>
<organism evidence="15 16">
    <name type="scientific">Novosphingobium kalidii</name>
    <dbReference type="NCBI Taxonomy" id="3230299"/>
    <lineage>
        <taxon>Bacteria</taxon>
        <taxon>Pseudomonadati</taxon>
        <taxon>Pseudomonadota</taxon>
        <taxon>Alphaproteobacteria</taxon>
        <taxon>Sphingomonadales</taxon>
        <taxon>Sphingomonadaceae</taxon>
        <taxon>Novosphingobium</taxon>
    </lineage>
</organism>
<dbReference type="Gene3D" id="3.55.50.30">
    <property type="match status" value="1"/>
</dbReference>
<evidence type="ECO:0000256" key="8">
    <source>
        <dbReference type="ARBA" id="ARBA00023077"/>
    </source>
</evidence>
<dbReference type="InterPro" id="IPR039426">
    <property type="entry name" value="TonB-dep_rcpt-like"/>
</dbReference>
<keyword evidence="5 11" id="KW-0812">Transmembrane</keyword>
<dbReference type="PANTHER" id="PTHR32552">
    <property type="entry name" value="FERRICHROME IRON RECEPTOR-RELATED"/>
    <property type="match status" value="1"/>
</dbReference>
<dbReference type="PROSITE" id="PS52016">
    <property type="entry name" value="TONB_DEPENDENT_REC_3"/>
    <property type="match status" value="1"/>
</dbReference>
<keyword evidence="8 12" id="KW-0798">TonB box</keyword>
<evidence type="ECO:0000256" key="7">
    <source>
        <dbReference type="ARBA" id="ARBA00023065"/>
    </source>
</evidence>
<evidence type="ECO:0000256" key="10">
    <source>
        <dbReference type="ARBA" id="ARBA00023237"/>
    </source>
</evidence>
<evidence type="ECO:0000256" key="12">
    <source>
        <dbReference type="RuleBase" id="RU003357"/>
    </source>
</evidence>